<name>W9R4V9_9ROSA</name>
<keyword evidence="3" id="KW-1185">Reference proteome</keyword>
<feature type="compositionally biased region" description="Basic and acidic residues" evidence="1">
    <location>
        <begin position="34"/>
        <end position="45"/>
    </location>
</feature>
<dbReference type="EMBL" id="KE344582">
    <property type="protein sequence ID" value="EXB69123.1"/>
    <property type="molecule type" value="Genomic_DNA"/>
</dbReference>
<organism evidence="2 3">
    <name type="scientific">Morus notabilis</name>
    <dbReference type="NCBI Taxonomy" id="981085"/>
    <lineage>
        <taxon>Eukaryota</taxon>
        <taxon>Viridiplantae</taxon>
        <taxon>Streptophyta</taxon>
        <taxon>Embryophyta</taxon>
        <taxon>Tracheophyta</taxon>
        <taxon>Spermatophyta</taxon>
        <taxon>Magnoliopsida</taxon>
        <taxon>eudicotyledons</taxon>
        <taxon>Gunneridae</taxon>
        <taxon>Pentapetalae</taxon>
        <taxon>rosids</taxon>
        <taxon>fabids</taxon>
        <taxon>Rosales</taxon>
        <taxon>Moraceae</taxon>
        <taxon>Moreae</taxon>
        <taxon>Morus</taxon>
    </lineage>
</organism>
<evidence type="ECO:0000313" key="2">
    <source>
        <dbReference type="EMBL" id="EXB69123.1"/>
    </source>
</evidence>
<dbReference type="AlphaFoldDB" id="W9R4V9"/>
<evidence type="ECO:0000313" key="3">
    <source>
        <dbReference type="Proteomes" id="UP000030645"/>
    </source>
</evidence>
<reference evidence="3" key="1">
    <citation type="submission" date="2013-01" db="EMBL/GenBank/DDBJ databases">
        <title>Draft Genome Sequence of a Mulberry Tree, Morus notabilis C.K. Schneid.</title>
        <authorList>
            <person name="He N."/>
            <person name="Zhao S."/>
        </authorList>
    </citation>
    <scope>NUCLEOTIDE SEQUENCE</scope>
</reference>
<accession>W9R4V9</accession>
<feature type="region of interest" description="Disordered" evidence="1">
    <location>
        <begin position="19"/>
        <end position="99"/>
    </location>
</feature>
<dbReference type="Proteomes" id="UP000030645">
    <property type="component" value="Unassembled WGS sequence"/>
</dbReference>
<proteinExistence type="predicted"/>
<evidence type="ECO:0000256" key="1">
    <source>
        <dbReference type="SAM" id="MobiDB-lite"/>
    </source>
</evidence>
<sequence>MLNQIKRKTIKRFCLRAYLGEKRARRERGRSSKKTPEELRREHNGGARVRSKRRKSGEKETGENESGEKNGGARPGRRAEETGLKKGRKNLKKEERTGG</sequence>
<gene>
    <name evidence="2" type="ORF">L484_017401</name>
</gene>
<feature type="compositionally biased region" description="Basic and acidic residues" evidence="1">
    <location>
        <begin position="57"/>
        <end position="68"/>
    </location>
</feature>
<protein>
    <submittedName>
        <fullName evidence="2">Uncharacterized protein</fullName>
    </submittedName>
</protein>